<dbReference type="EMBL" id="ML976694">
    <property type="protein sequence ID" value="KAF1971232.1"/>
    <property type="molecule type" value="Genomic_DNA"/>
</dbReference>
<gene>
    <name evidence="1" type="ORF">BU23DRAFT_556056</name>
</gene>
<name>A0A6A5V5C3_9PLEO</name>
<sequence>MEKLAPELYDEIIGFLNRGISENDTSTRDKVAQYLAISRKWKDSIEHRTFKEVCVRTDELEDFARVFIGANIVRRAVLKRLSIIFILLGPPGTDGCCDINIVPDREADSKAFSESVRKLFSILSDLEERLGEPCPITLIFEDAERNFQSSKGN</sequence>
<protein>
    <submittedName>
        <fullName evidence="1">Uncharacterized protein</fullName>
    </submittedName>
</protein>
<accession>A0A6A5V5C3</accession>
<proteinExistence type="predicted"/>
<keyword evidence="2" id="KW-1185">Reference proteome</keyword>
<evidence type="ECO:0000313" key="2">
    <source>
        <dbReference type="Proteomes" id="UP000800036"/>
    </source>
</evidence>
<reference evidence="1" key="1">
    <citation type="journal article" date="2020" name="Stud. Mycol.">
        <title>101 Dothideomycetes genomes: a test case for predicting lifestyles and emergence of pathogens.</title>
        <authorList>
            <person name="Haridas S."/>
            <person name="Albert R."/>
            <person name="Binder M."/>
            <person name="Bloem J."/>
            <person name="Labutti K."/>
            <person name="Salamov A."/>
            <person name="Andreopoulos B."/>
            <person name="Baker S."/>
            <person name="Barry K."/>
            <person name="Bills G."/>
            <person name="Bluhm B."/>
            <person name="Cannon C."/>
            <person name="Castanera R."/>
            <person name="Culley D."/>
            <person name="Daum C."/>
            <person name="Ezra D."/>
            <person name="Gonzalez J."/>
            <person name="Henrissat B."/>
            <person name="Kuo A."/>
            <person name="Liang C."/>
            <person name="Lipzen A."/>
            <person name="Lutzoni F."/>
            <person name="Magnuson J."/>
            <person name="Mondo S."/>
            <person name="Nolan M."/>
            <person name="Ohm R."/>
            <person name="Pangilinan J."/>
            <person name="Park H.-J."/>
            <person name="Ramirez L."/>
            <person name="Alfaro M."/>
            <person name="Sun H."/>
            <person name="Tritt A."/>
            <person name="Yoshinaga Y."/>
            <person name="Zwiers L.-H."/>
            <person name="Turgeon B."/>
            <person name="Goodwin S."/>
            <person name="Spatafora J."/>
            <person name="Crous P."/>
            <person name="Grigoriev I."/>
        </authorList>
    </citation>
    <scope>NUCLEOTIDE SEQUENCE</scope>
    <source>
        <strain evidence="1">CBS 107.79</strain>
    </source>
</reference>
<dbReference type="Proteomes" id="UP000800036">
    <property type="component" value="Unassembled WGS sequence"/>
</dbReference>
<organism evidence="1 2">
    <name type="scientific">Bimuria novae-zelandiae CBS 107.79</name>
    <dbReference type="NCBI Taxonomy" id="1447943"/>
    <lineage>
        <taxon>Eukaryota</taxon>
        <taxon>Fungi</taxon>
        <taxon>Dikarya</taxon>
        <taxon>Ascomycota</taxon>
        <taxon>Pezizomycotina</taxon>
        <taxon>Dothideomycetes</taxon>
        <taxon>Pleosporomycetidae</taxon>
        <taxon>Pleosporales</taxon>
        <taxon>Massarineae</taxon>
        <taxon>Didymosphaeriaceae</taxon>
        <taxon>Bimuria</taxon>
    </lineage>
</organism>
<evidence type="ECO:0000313" key="1">
    <source>
        <dbReference type="EMBL" id="KAF1971232.1"/>
    </source>
</evidence>
<dbReference type="AlphaFoldDB" id="A0A6A5V5C3"/>
<dbReference type="OrthoDB" id="3798941at2759"/>